<dbReference type="AlphaFoldDB" id="A0A437QE32"/>
<dbReference type="InterPro" id="IPR022227">
    <property type="entry name" value="DUF3754"/>
</dbReference>
<comment type="caution">
    <text evidence="2">The sequence shown here is derived from an EMBL/GenBank/DDBJ whole genome shotgun (WGS) entry which is preliminary data.</text>
</comment>
<accession>A0A437QE32</accession>
<dbReference type="Pfam" id="PF12576">
    <property type="entry name" value="DUF3754"/>
    <property type="match status" value="1"/>
</dbReference>
<protein>
    <submittedName>
        <fullName evidence="2">DUF3754 domain-containing protein</fullName>
    </submittedName>
</protein>
<keyword evidence="1" id="KW-1133">Transmembrane helix</keyword>
<dbReference type="PANTHER" id="PTHR33645:SF11">
    <property type="entry name" value="AMINOPEPTIDASE (DUF3754)"/>
    <property type="match status" value="1"/>
</dbReference>
<dbReference type="RefSeq" id="WP_127692924.1">
    <property type="nucleotide sequence ID" value="NZ_SACQ01000001.1"/>
</dbReference>
<dbReference type="PANTHER" id="PTHR33645">
    <property type="entry name" value="AMINOPEPTIDASE (DUF3754)"/>
    <property type="match status" value="1"/>
</dbReference>
<sequence>MNRKTLKPLRFIPFRKRDIIEMCLVSNGLNQQEREQFRHVATQIQQLFHVLFLTQKEAMKDSFSSINPDRDTFAVELPATMAEEITPFPTLLSQLLEKANYEALNQSVIEDALSQDSLFKVRLEVDFSDYAEVVLYVRGEHEKTESVPKFWGLKSAPLTFTNYERVALYLRIREDLPTERAETFNLPPGGIILKLFKNVPKADLEMLFPNTQVRMRLIDKLMIGVPAAVSGGLVVTTKLGASLVLIGSLLGFWLGLHSQPVELNQAALVALLAGLGALGSYLWKQFNNFKNRKLKFVQKLTQNLYFKNLDNNAGVFHRLLDEAEEEECKEAILAYYFLLTAPAPMSRPMLDHTIEQWLSEKWQAVVDFEIDDALKKLTKLGLISTNAEGVITPVSLENATAKLAQRWANFQ</sequence>
<proteinExistence type="predicted"/>
<dbReference type="Proteomes" id="UP000282818">
    <property type="component" value="Unassembled WGS sequence"/>
</dbReference>
<evidence type="ECO:0000313" key="3">
    <source>
        <dbReference type="Proteomes" id="UP000282818"/>
    </source>
</evidence>
<reference evidence="2 3" key="1">
    <citation type="submission" date="2019-01" db="EMBL/GenBank/DDBJ databases">
        <authorList>
            <person name="Chen W.-M."/>
        </authorList>
    </citation>
    <scope>NUCLEOTIDE SEQUENCE [LARGE SCALE GENOMIC DNA]</scope>
    <source>
        <strain evidence="2 3">HPM-16</strain>
    </source>
</reference>
<dbReference type="EMBL" id="SACQ01000001">
    <property type="protein sequence ID" value="RVU32756.1"/>
    <property type="molecule type" value="Genomic_DNA"/>
</dbReference>
<keyword evidence="1" id="KW-0812">Transmembrane</keyword>
<name>A0A437QE32_9GAMM</name>
<keyword evidence="3" id="KW-1185">Reference proteome</keyword>
<organism evidence="2 3">
    <name type="scientific">Neptunomonas marina</name>
    <dbReference type="NCBI Taxonomy" id="1815562"/>
    <lineage>
        <taxon>Bacteria</taxon>
        <taxon>Pseudomonadati</taxon>
        <taxon>Pseudomonadota</taxon>
        <taxon>Gammaproteobacteria</taxon>
        <taxon>Oceanospirillales</taxon>
        <taxon>Oceanospirillaceae</taxon>
        <taxon>Neptunomonas</taxon>
    </lineage>
</organism>
<keyword evidence="1" id="KW-0472">Membrane</keyword>
<feature type="transmembrane region" description="Helical" evidence="1">
    <location>
        <begin position="266"/>
        <end position="283"/>
    </location>
</feature>
<feature type="transmembrane region" description="Helical" evidence="1">
    <location>
        <begin position="221"/>
        <end position="254"/>
    </location>
</feature>
<evidence type="ECO:0000313" key="2">
    <source>
        <dbReference type="EMBL" id="RVU32756.1"/>
    </source>
</evidence>
<gene>
    <name evidence="2" type="ORF">EOE65_03610</name>
</gene>
<evidence type="ECO:0000256" key="1">
    <source>
        <dbReference type="SAM" id="Phobius"/>
    </source>
</evidence>